<dbReference type="CDD" id="cd00590">
    <property type="entry name" value="RRM_SF"/>
    <property type="match status" value="1"/>
</dbReference>
<dbReference type="PROSITE" id="PS50882">
    <property type="entry name" value="YTH"/>
    <property type="match status" value="2"/>
</dbReference>
<name>S8EIQ3_FOMSC</name>
<accession>S8EIQ3</accession>
<keyword evidence="1" id="KW-0694">RNA-binding</keyword>
<dbReference type="InterPro" id="IPR045168">
    <property type="entry name" value="YTH_prot"/>
</dbReference>
<dbReference type="Pfam" id="PF25701">
    <property type="entry name" value="RRM_YTH1"/>
    <property type="match status" value="1"/>
</dbReference>
<dbReference type="OrthoDB" id="6103986at2759"/>
<dbReference type="GO" id="GO:1990247">
    <property type="term" value="F:N6-methyladenosine-containing RNA reader activity"/>
    <property type="evidence" value="ECO:0007669"/>
    <property type="project" value="TreeGrafter"/>
</dbReference>
<feature type="compositionally biased region" description="Low complexity" evidence="2">
    <location>
        <begin position="149"/>
        <end position="173"/>
    </location>
</feature>
<feature type="compositionally biased region" description="Low complexity" evidence="2">
    <location>
        <begin position="425"/>
        <end position="438"/>
    </location>
</feature>
<feature type="region of interest" description="Disordered" evidence="2">
    <location>
        <begin position="676"/>
        <end position="810"/>
    </location>
</feature>
<evidence type="ECO:0000313" key="5">
    <source>
        <dbReference type="EMBL" id="EPT05077.1"/>
    </source>
</evidence>
<feature type="compositionally biased region" description="Basic and acidic residues" evidence="2">
    <location>
        <begin position="903"/>
        <end position="913"/>
    </location>
</feature>
<dbReference type="AlphaFoldDB" id="S8EIQ3"/>
<feature type="domain" description="YTH" evidence="4">
    <location>
        <begin position="603"/>
        <end position="740"/>
    </location>
</feature>
<dbReference type="EMBL" id="KE504124">
    <property type="protein sequence ID" value="EPT05077.1"/>
    <property type="molecule type" value="Genomic_DNA"/>
</dbReference>
<dbReference type="Gene3D" id="3.30.70.330">
    <property type="match status" value="1"/>
</dbReference>
<feature type="region of interest" description="Disordered" evidence="2">
    <location>
        <begin position="903"/>
        <end position="957"/>
    </location>
</feature>
<dbReference type="PANTHER" id="PTHR12357:SF3">
    <property type="entry name" value="YTH DOMAIN-CONTAINING PROTEIN 1"/>
    <property type="match status" value="1"/>
</dbReference>
<gene>
    <name evidence="5" type="ORF">FOMPIDRAFT_1045150</name>
</gene>
<reference evidence="5 6" key="1">
    <citation type="journal article" date="2012" name="Science">
        <title>The Paleozoic origin of enzymatic lignin decomposition reconstructed from 31 fungal genomes.</title>
        <authorList>
            <person name="Floudas D."/>
            <person name="Binder M."/>
            <person name="Riley R."/>
            <person name="Barry K."/>
            <person name="Blanchette R.A."/>
            <person name="Henrissat B."/>
            <person name="Martinez A.T."/>
            <person name="Otillar R."/>
            <person name="Spatafora J.W."/>
            <person name="Yadav J.S."/>
            <person name="Aerts A."/>
            <person name="Benoit I."/>
            <person name="Boyd A."/>
            <person name="Carlson A."/>
            <person name="Copeland A."/>
            <person name="Coutinho P.M."/>
            <person name="de Vries R.P."/>
            <person name="Ferreira P."/>
            <person name="Findley K."/>
            <person name="Foster B."/>
            <person name="Gaskell J."/>
            <person name="Glotzer D."/>
            <person name="Gorecki P."/>
            <person name="Heitman J."/>
            <person name="Hesse C."/>
            <person name="Hori C."/>
            <person name="Igarashi K."/>
            <person name="Jurgens J.A."/>
            <person name="Kallen N."/>
            <person name="Kersten P."/>
            <person name="Kohler A."/>
            <person name="Kuees U."/>
            <person name="Kumar T.K.A."/>
            <person name="Kuo A."/>
            <person name="LaButti K."/>
            <person name="Larrondo L.F."/>
            <person name="Lindquist E."/>
            <person name="Ling A."/>
            <person name="Lombard V."/>
            <person name="Lucas S."/>
            <person name="Lundell T."/>
            <person name="Martin R."/>
            <person name="McLaughlin D.J."/>
            <person name="Morgenstern I."/>
            <person name="Morin E."/>
            <person name="Murat C."/>
            <person name="Nagy L.G."/>
            <person name="Nolan M."/>
            <person name="Ohm R.A."/>
            <person name="Patyshakuliyeva A."/>
            <person name="Rokas A."/>
            <person name="Ruiz-Duenas F.J."/>
            <person name="Sabat G."/>
            <person name="Salamov A."/>
            <person name="Samejima M."/>
            <person name="Schmutz J."/>
            <person name="Slot J.C."/>
            <person name="St John F."/>
            <person name="Stenlid J."/>
            <person name="Sun H."/>
            <person name="Sun S."/>
            <person name="Syed K."/>
            <person name="Tsang A."/>
            <person name="Wiebenga A."/>
            <person name="Young D."/>
            <person name="Pisabarro A."/>
            <person name="Eastwood D.C."/>
            <person name="Martin F."/>
            <person name="Cullen D."/>
            <person name="Grigoriev I.V."/>
            <person name="Hibbett D.S."/>
        </authorList>
    </citation>
    <scope>NUCLEOTIDE SEQUENCE</scope>
    <source>
        <strain evidence="6">FP-58527</strain>
    </source>
</reference>
<keyword evidence="6" id="KW-1185">Reference proteome</keyword>
<dbReference type="GO" id="GO:0000381">
    <property type="term" value="P:regulation of alternative mRNA splicing, via spliceosome"/>
    <property type="evidence" value="ECO:0007669"/>
    <property type="project" value="TreeGrafter"/>
</dbReference>
<dbReference type="Pfam" id="PF04146">
    <property type="entry name" value="YTH"/>
    <property type="match status" value="1"/>
</dbReference>
<evidence type="ECO:0000256" key="2">
    <source>
        <dbReference type="SAM" id="MobiDB-lite"/>
    </source>
</evidence>
<feature type="compositionally biased region" description="Polar residues" evidence="2">
    <location>
        <begin position="739"/>
        <end position="748"/>
    </location>
</feature>
<feature type="compositionally biased region" description="Polar residues" evidence="2">
    <location>
        <begin position="305"/>
        <end position="315"/>
    </location>
</feature>
<feature type="compositionally biased region" description="Low complexity" evidence="2">
    <location>
        <begin position="327"/>
        <end position="336"/>
    </location>
</feature>
<dbReference type="InterPro" id="IPR035979">
    <property type="entry name" value="RBD_domain_sf"/>
</dbReference>
<feature type="compositionally biased region" description="Low complexity" evidence="2">
    <location>
        <begin position="549"/>
        <end position="566"/>
    </location>
</feature>
<dbReference type="InterPro" id="IPR007275">
    <property type="entry name" value="YTH_domain"/>
</dbReference>
<sequence>MSESRPSASSEPGRPGTRGRPHSQESNPSRRQHLRQSFQAPIYPAPPASTSPESASAPVGSPPPFQSIAAASYQGAPLTAYGQHGPFVGQYTMSPPPPVSMPQYAYAPHHPGLHAPDTTIHPPPQNPVLGYNPNTLMPMLQSPHNSYQGYGHSPANSSSSSQSHSFPGSPGPSAIYSHPQSPVHASPPSPLHPQGSGPHPQVMPPPPSSPYAAQSPYTPLRYSTPPFYPPHSFAPSPSVYAHQSYAPSPYAPHSYVPSPDASQEGQGTWWYLPPARPGPAPAQYESFQNAYSMSFGPPQHDIEAYSQTPGSSSFPSPHYPGSPRQLPGSAPYSPASAFPPPVVSDTRLPPEAGPSSQRRRAPEAGPSVPSSVRSGTAQSRTGRGQQRPNPPTQRSDWVMWIGNVPSDTTHDELGRFLSRTPTPPASGTHAGASTSALSPSDDTWGGVMSIFLISRSNCAFVNFTSETHLLAAIRHFNGQQLRPGDPRCPRLVCRVRGRDDDVKAGVGGQRGAGLHARWIRDQKGEVKEETRHVGEEVCSPTTSEALITPSSSPSNPAPLLAQLNLSSDEEGGRGHRPRPQPHSSSSGSYASTSSSILMQHFPKRYFILKSLTQKDLDISVKEGLWATQKHNEMTLDQAYRTSKEVYLIFGVNKSGEFYGYARMVGPIQRGEHSVSWSSLAESPKHRRASRSSVQSASGSQQPPFFSPNELRYEESPMPVSPDPPSQSQARAAPPSSGQRGTRQLSIEPQAQPRHSAPPEMHHAHRQLSRPAGTAQSQTIDDRNPQYDRARSQEMQARVNESIARNSPQHEVFELDPRGPLWHMREHSAPPQSAPEEALRWGSVPQEALGTVVEEGTDNQDQEETGLTDKEGPSWGETFKVQWIRTDRLPFYRTRHLRNPWNHDREVKVSRDGTELEPSVGQALLDEWEKPAPPPPVGTPSGERRPKAPAAEEAPPDG</sequence>
<dbReference type="InParanoid" id="S8EIQ3"/>
<dbReference type="Proteomes" id="UP000015241">
    <property type="component" value="Unassembled WGS sequence"/>
</dbReference>
<dbReference type="InterPro" id="IPR012677">
    <property type="entry name" value="Nucleotide-bd_a/b_plait_sf"/>
</dbReference>
<evidence type="ECO:0000256" key="1">
    <source>
        <dbReference type="PROSITE-ProRule" id="PRU00176"/>
    </source>
</evidence>
<dbReference type="SUPFAM" id="SSF54928">
    <property type="entry name" value="RNA-binding domain, RBD"/>
    <property type="match status" value="1"/>
</dbReference>
<feature type="region of interest" description="Disordered" evidence="2">
    <location>
        <begin position="1"/>
        <end position="217"/>
    </location>
</feature>
<dbReference type="Gene3D" id="3.10.590.10">
    <property type="entry name" value="ph1033 like domains"/>
    <property type="match status" value="2"/>
</dbReference>
<dbReference type="HOGENOM" id="CLU_011694_1_0_1"/>
<evidence type="ECO:0008006" key="7">
    <source>
        <dbReference type="Google" id="ProtNLM"/>
    </source>
</evidence>
<evidence type="ECO:0000259" key="4">
    <source>
        <dbReference type="PROSITE" id="PS50882"/>
    </source>
</evidence>
<feature type="compositionally biased region" description="Acidic residues" evidence="2">
    <location>
        <begin position="854"/>
        <end position="865"/>
    </location>
</feature>
<dbReference type="eggNOG" id="KOG1902">
    <property type="taxonomic scope" value="Eukaryota"/>
</dbReference>
<organism evidence="5 6">
    <name type="scientific">Fomitopsis schrenkii</name>
    <name type="common">Brown rot fungus</name>
    <dbReference type="NCBI Taxonomy" id="2126942"/>
    <lineage>
        <taxon>Eukaryota</taxon>
        <taxon>Fungi</taxon>
        <taxon>Dikarya</taxon>
        <taxon>Basidiomycota</taxon>
        <taxon>Agaricomycotina</taxon>
        <taxon>Agaricomycetes</taxon>
        <taxon>Polyporales</taxon>
        <taxon>Fomitopsis</taxon>
    </lineage>
</organism>
<feature type="compositionally biased region" description="Polar residues" evidence="2">
    <location>
        <begin position="368"/>
        <end position="395"/>
    </location>
</feature>
<feature type="region of interest" description="Disordered" evidence="2">
    <location>
        <begin position="523"/>
        <end position="591"/>
    </location>
</feature>
<feature type="compositionally biased region" description="Low complexity" evidence="2">
    <location>
        <begin position="947"/>
        <end position="957"/>
    </location>
</feature>
<feature type="domain" description="RRM" evidence="3">
    <location>
        <begin position="397"/>
        <end position="507"/>
    </location>
</feature>
<feature type="region of interest" description="Disordered" evidence="2">
    <location>
        <begin position="853"/>
        <end position="873"/>
    </location>
</feature>
<evidence type="ECO:0000259" key="3">
    <source>
        <dbReference type="PROSITE" id="PS50102"/>
    </source>
</evidence>
<protein>
    <recommendedName>
        <fullName evidence="7">YTH domain-containing protein</fullName>
    </recommendedName>
</protein>
<feature type="compositionally biased region" description="Low complexity" evidence="2">
    <location>
        <begin position="725"/>
        <end position="738"/>
    </location>
</feature>
<feature type="region of interest" description="Disordered" evidence="2">
    <location>
        <begin position="250"/>
        <end position="440"/>
    </location>
</feature>
<dbReference type="PROSITE" id="PS50102">
    <property type="entry name" value="RRM"/>
    <property type="match status" value="1"/>
</dbReference>
<dbReference type="CDD" id="cd21134">
    <property type="entry name" value="YTH"/>
    <property type="match status" value="1"/>
</dbReference>
<dbReference type="InterPro" id="IPR057720">
    <property type="entry name" value="RRM_YTH1"/>
</dbReference>
<dbReference type="GO" id="GO:0000398">
    <property type="term" value="P:mRNA splicing, via spliceosome"/>
    <property type="evidence" value="ECO:0007669"/>
    <property type="project" value="TreeGrafter"/>
</dbReference>
<feature type="compositionally biased region" description="Polar residues" evidence="2">
    <location>
        <begin position="24"/>
        <end position="39"/>
    </location>
</feature>
<feature type="compositionally biased region" description="Basic and acidic residues" evidence="2">
    <location>
        <begin position="523"/>
        <end position="535"/>
    </location>
</feature>
<feature type="compositionally biased region" description="Polar residues" evidence="2">
    <location>
        <begin position="1"/>
        <end position="10"/>
    </location>
</feature>
<feature type="compositionally biased region" description="Low complexity" evidence="2">
    <location>
        <begin position="690"/>
        <end position="701"/>
    </location>
</feature>
<dbReference type="PANTHER" id="PTHR12357">
    <property type="entry name" value="YTH YT521-B HOMOLOGY DOMAIN-CONTAINING"/>
    <property type="match status" value="1"/>
</dbReference>
<feature type="compositionally biased region" description="Basic and acidic residues" evidence="2">
    <location>
        <begin position="779"/>
        <end position="791"/>
    </location>
</feature>
<proteinExistence type="predicted"/>
<feature type="domain" description="YTH" evidence="4">
    <location>
        <begin position="776"/>
        <end position="927"/>
    </location>
</feature>
<dbReference type="GO" id="GO:0005654">
    <property type="term" value="C:nucleoplasm"/>
    <property type="evidence" value="ECO:0007669"/>
    <property type="project" value="TreeGrafter"/>
</dbReference>
<evidence type="ECO:0000313" key="6">
    <source>
        <dbReference type="Proteomes" id="UP000015241"/>
    </source>
</evidence>
<dbReference type="GO" id="GO:0003729">
    <property type="term" value="F:mRNA binding"/>
    <property type="evidence" value="ECO:0007669"/>
    <property type="project" value="TreeGrafter"/>
</dbReference>
<dbReference type="STRING" id="743788.S8EIQ3"/>
<dbReference type="InterPro" id="IPR000504">
    <property type="entry name" value="RRM_dom"/>
</dbReference>